<evidence type="ECO:0000313" key="3">
    <source>
        <dbReference type="EMBL" id="KAK6116299.1"/>
    </source>
</evidence>
<protein>
    <recommendedName>
        <fullName evidence="2">F-box domain-containing protein</fullName>
    </recommendedName>
</protein>
<reference evidence="3 4" key="1">
    <citation type="journal article" date="2021" name="Comput. Struct. Biotechnol. J.">
        <title>De novo genome assembly of the potent medicinal plant Rehmannia glutinosa using nanopore technology.</title>
        <authorList>
            <person name="Ma L."/>
            <person name="Dong C."/>
            <person name="Song C."/>
            <person name="Wang X."/>
            <person name="Zheng X."/>
            <person name="Niu Y."/>
            <person name="Chen S."/>
            <person name="Feng W."/>
        </authorList>
    </citation>
    <scope>NUCLEOTIDE SEQUENCE [LARGE SCALE GENOMIC DNA]</scope>
    <source>
        <strain evidence="3">DH-2019</strain>
    </source>
</reference>
<dbReference type="PANTHER" id="PTHR31672:SF13">
    <property type="entry name" value="F-BOX PROTEIN CPR30-LIKE"/>
    <property type="match status" value="1"/>
</dbReference>
<dbReference type="InterPro" id="IPR017451">
    <property type="entry name" value="F-box-assoc_interact_dom"/>
</dbReference>
<dbReference type="Proteomes" id="UP001318860">
    <property type="component" value="Unassembled WGS sequence"/>
</dbReference>
<dbReference type="InterPro" id="IPR044697">
    <property type="entry name" value="UGlyAH_cupin_C"/>
</dbReference>
<dbReference type="Gene3D" id="2.60.120.10">
    <property type="entry name" value="Jelly Rolls"/>
    <property type="match status" value="2"/>
</dbReference>
<evidence type="ECO:0000256" key="1">
    <source>
        <dbReference type="SAM" id="MobiDB-lite"/>
    </source>
</evidence>
<dbReference type="EMBL" id="JABTTQ020003494">
    <property type="protein sequence ID" value="KAK6116299.1"/>
    <property type="molecule type" value="Genomic_DNA"/>
</dbReference>
<dbReference type="Gene3D" id="1.20.1280.50">
    <property type="match status" value="1"/>
</dbReference>
<dbReference type="SUPFAM" id="SSF81383">
    <property type="entry name" value="F-box domain"/>
    <property type="match status" value="1"/>
</dbReference>
<dbReference type="CDD" id="cd02212">
    <property type="entry name" value="cupin_UGlyAH_C"/>
    <property type="match status" value="1"/>
</dbReference>
<dbReference type="SUPFAM" id="SSF51182">
    <property type="entry name" value="RmlC-like cupins"/>
    <property type="match status" value="1"/>
</dbReference>
<accession>A0ABR0U1C4</accession>
<dbReference type="Pfam" id="PF12937">
    <property type="entry name" value="F-box-like"/>
    <property type="match status" value="1"/>
</dbReference>
<dbReference type="InterPro" id="IPR011051">
    <property type="entry name" value="RmlC_Cupin_sf"/>
</dbReference>
<dbReference type="InterPro" id="IPR036047">
    <property type="entry name" value="F-box-like_dom_sf"/>
</dbReference>
<feature type="region of interest" description="Disordered" evidence="1">
    <location>
        <begin position="1"/>
        <end position="20"/>
    </location>
</feature>
<dbReference type="InterPro" id="IPR014710">
    <property type="entry name" value="RmlC-like_jellyroll"/>
</dbReference>
<dbReference type="InterPro" id="IPR050796">
    <property type="entry name" value="SCF_F-box_component"/>
</dbReference>
<name>A0ABR0U1C4_REHGL</name>
<dbReference type="NCBIfam" id="TIGR01640">
    <property type="entry name" value="F_box_assoc_1"/>
    <property type="match status" value="1"/>
</dbReference>
<feature type="domain" description="F-box" evidence="2">
    <location>
        <begin position="22"/>
        <end position="69"/>
    </location>
</feature>
<comment type="caution">
    <text evidence="3">The sequence shown here is derived from an EMBL/GenBank/DDBJ whole genome shotgun (WGS) entry which is preliminary data.</text>
</comment>
<organism evidence="3 4">
    <name type="scientific">Rehmannia glutinosa</name>
    <name type="common">Chinese foxglove</name>
    <dbReference type="NCBI Taxonomy" id="99300"/>
    <lineage>
        <taxon>Eukaryota</taxon>
        <taxon>Viridiplantae</taxon>
        <taxon>Streptophyta</taxon>
        <taxon>Embryophyta</taxon>
        <taxon>Tracheophyta</taxon>
        <taxon>Spermatophyta</taxon>
        <taxon>Magnoliopsida</taxon>
        <taxon>eudicotyledons</taxon>
        <taxon>Gunneridae</taxon>
        <taxon>Pentapetalae</taxon>
        <taxon>asterids</taxon>
        <taxon>lamiids</taxon>
        <taxon>Lamiales</taxon>
        <taxon>Orobanchaceae</taxon>
        <taxon>Rehmannieae</taxon>
        <taxon>Rehmannia</taxon>
    </lineage>
</organism>
<dbReference type="Pfam" id="PF08268">
    <property type="entry name" value="FBA_3"/>
    <property type="match status" value="1"/>
</dbReference>
<dbReference type="InterPro" id="IPR013187">
    <property type="entry name" value="F-box-assoc_dom_typ3"/>
</dbReference>
<dbReference type="PROSITE" id="PS50181">
    <property type="entry name" value="FBOX"/>
    <property type="match status" value="1"/>
</dbReference>
<dbReference type="PANTHER" id="PTHR31672">
    <property type="entry name" value="BNACNNG10540D PROTEIN"/>
    <property type="match status" value="1"/>
</dbReference>
<evidence type="ECO:0000259" key="2">
    <source>
        <dbReference type="PROSITE" id="PS50181"/>
    </source>
</evidence>
<keyword evidence="4" id="KW-1185">Reference proteome</keyword>
<gene>
    <name evidence="3" type="ORF">DH2020_049926</name>
</gene>
<dbReference type="InterPro" id="IPR001810">
    <property type="entry name" value="F-box_dom"/>
</dbReference>
<proteinExistence type="predicted"/>
<evidence type="ECO:0000313" key="4">
    <source>
        <dbReference type="Proteomes" id="UP001318860"/>
    </source>
</evidence>
<sequence>MDSENEQQIKKTKHQNEKDDPINGFAQLPYEIAIDILSRLPITSLIQLSFSCRSLNTFSRDPHLVSTHLSRSSMNGSECLILHSDYPIHNQLHFLQLSDKKVRKIDTPFALSMHEFSIIGSSGGLLCLINTLFPESINLYNPFTRDHFEIPKNFEFKDKVAVYGFGFHPITKDYKVIRIAYHHLMATNSRGSRANNNRQLSEVQVYSRRSNAWQNKGVVPYRLERWSSPGVLLSGRLHWVSRRVKFNGRLERTIVSYDLADDLFDVICNPVSSSVSFWRWTSCHLAALDGCLCVVVPVPPGHVAFSIWIMKEYGVNESWVKEYTIGVHNPVSMISHESERHHIWRHMFGKKKVRVLCILKSGELLLEYREGDLPGFTRSVYKRDHALITPESHVFSLLPDWHDYLKNHTTEQIIGSTDKQPLLETPGEEVHYNQHGLLLLEGQGIYRLGDSWYPVQAGDAIWMAPFVPQW</sequence>